<reference evidence="1 2" key="1">
    <citation type="journal article" date="2013" name="Nature">
        <title>Insights into bilaterian evolution from three spiralian genomes.</title>
        <authorList>
            <person name="Simakov O."/>
            <person name="Marletaz F."/>
            <person name="Cho S.J."/>
            <person name="Edsinger-Gonzales E."/>
            <person name="Havlak P."/>
            <person name="Hellsten U."/>
            <person name="Kuo D.H."/>
            <person name="Larsson T."/>
            <person name="Lv J."/>
            <person name="Arendt D."/>
            <person name="Savage R."/>
            <person name="Osoegawa K."/>
            <person name="de Jong P."/>
            <person name="Grimwood J."/>
            <person name="Chapman J.A."/>
            <person name="Shapiro H."/>
            <person name="Aerts A."/>
            <person name="Otillar R.P."/>
            <person name="Terry A.Y."/>
            <person name="Boore J.L."/>
            <person name="Grigoriev I.V."/>
            <person name="Lindberg D.R."/>
            <person name="Seaver E.C."/>
            <person name="Weisblat D.A."/>
            <person name="Putnam N.H."/>
            <person name="Rokhsar D.S."/>
        </authorList>
    </citation>
    <scope>NUCLEOTIDE SEQUENCE [LARGE SCALE GENOMIC DNA]</scope>
</reference>
<organism evidence="1 2">
    <name type="scientific">Lottia gigantea</name>
    <name type="common">Giant owl limpet</name>
    <dbReference type="NCBI Taxonomy" id="225164"/>
    <lineage>
        <taxon>Eukaryota</taxon>
        <taxon>Metazoa</taxon>
        <taxon>Spiralia</taxon>
        <taxon>Lophotrochozoa</taxon>
        <taxon>Mollusca</taxon>
        <taxon>Gastropoda</taxon>
        <taxon>Patellogastropoda</taxon>
        <taxon>Lottioidea</taxon>
        <taxon>Lottiidae</taxon>
        <taxon>Lottia</taxon>
    </lineage>
</organism>
<keyword evidence="2" id="KW-1185">Reference proteome</keyword>
<dbReference type="HOGENOM" id="CLU_045891_0_0_1"/>
<dbReference type="OrthoDB" id="6077776at2759"/>
<dbReference type="InterPro" id="IPR009003">
    <property type="entry name" value="Peptidase_S1_PA"/>
</dbReference>
<accession>V4C5J6</accession>
<dbReference type="AlphaFoldDB" id="V4C5J6"/>
<evidence type="ECO:0000313" key="1">
    <source>
        <dbReference type="EMBL" id="ESO96864.1"/>
    </source>
</evidence>
<dbReference type="Proteomes" id="UP000030746">
    <property type="component" value="Unassembled WGS sequence"/>
</dbReference>
<proteinExistence type="predicted"/>
<dbReference type="Gene3D" id="2.40.10.10">
    <property type="entry name" value="Trypsin-like serine proteases"/>
    <property type="match status" value="1"/>
</dbReference>
<protein>
    <recommendedName>
        <fullName evidence="3">Serine protease</fullName>
    </recommendedName>
</protein>
<dbReference type="EMBL" id="KB201362">
    <property type="protein sequence ID" value="ESO96864.1"/>
    <property type="molecule type" value="Genomic_DNA"/>
</dbReference>
<name>V4C5J6_LOTGI</name>
<sequence length="354" mass="39491">MEFEVAREAFSDLSTVPACTKNPNHEKFIKFDEFKVEDLPEDMRREEIYQYIKNIGLRVVRLTVKKDDESTVWGTGVVYKAGIYYGILTNDHVVASQTDVENCTIDFFYHTEGQPLIQSKGQALQIGSAIQDKSIFTFSPIPESLERMKLKDNSDSLAQVTLIFDDGSKSTVVGCIAREMSKWFVLVPRDNQEQIVAVEVVFFEAKTGRSYLYEAGSELIDVSDPKAVQIEVPDDNVPQFVKDFTFDKFKAPWPKGNGNFTPLVIAHPHGGPKTITMGKLLDFEDRGRIALIHHTAETCPGSSGGLLITLGGDTSSYCEFCNTVGVHCEGQKVEEYKGMKLDNGNLNVSLFNNS</sequence>
<evidence type="ECO:0000313" key="2">
    <source>
        <dbReference type="Proteomes" id="UP000030746"/>
    </source>
</evidence>
<dbReference type="GeneID" id="20248674"/>
<dbReference type="InterPro" id="IPR043504">
    <property type="entry name" value="Peptidase_S1_PA_chymotrypsin"/>
</dbReference>
<evidence type="ECO:0008006" key="3">
    <source>
        <dbReference type="Google" id="ProtNLM"/>
    </source>
</evidence>
<gene>
    <name evidence="1" type="ORF">LOTGIDRAFT_231686</name>
</gene>
<dbReference type="RefSeq" id="XP_009052361.1">
    <property type="nucleotide sequence ID" value="XM_009054113.1"/>
</dbReference>
<dbReference type="CTD" id="20248674"/>
<dbReference type="KEGG" id="lgi:LOTGIDRAFT_231686"/>
<dbReference type="SUPFAM" id="SSF50494">
    <property type="entry name" value="Trypsin-like serine proteases"/>
    <property type="match status" value="1"/>
</dbReference>